<organism evidence="1">
    <name type="scientific">marine sediment metagenome</name>
    <dbReference type="NCBI Taxonomy" id="412755"/>
    <lineage>
        <taxon>unclassified sequences</taxon>
        <taxon>metagenomes</taxon>
        <taxon>ecological metagenomes</taxon>
    </lineage>
</organism>
<proteinExistence type="predicted"/>
<name>X1FJ62_9ZZZZ</name>
<dbReference type="AlphaFoldDB" id="X1FJ62"/>
<accession>X1FJ62</accession>
<dbReference type="EMBL" id="BART01040464">
    <property type="protein sequence ID" value="GAH29434.1"/>
    <property type="molecule type" value="Genomic_DNA"/>
</dbReference>
<evidence type="ECO:0000313" key="1">
    <source>
        <dbReference type="EMBL" id="GAH29434.1"/>
    </source>
</evidence>
<reference evidence="1" key="1">
    <citation type="journal article" date="2014" name="Front. Microbiol.">
        <title>High frequency of phylogenetically diverse reductive dehalogenase-homologous genes in deep subseafloor sedimentary metagenomes.</title>
        <authorList>
            <person name="Kawai M."/>
            <person name="Futagami T."/>
            <person name="Toyoda A."/>
            <person name="Takaki Y."/>
            <person name="Nishi S."/>
            <person name="Hori S."/>
            <person name="Arai W."/>
            <person name="Tsubouchi T."/>
            <person name="Morono Y."/>
            <person name="Uchiyama I."/>
            <person name="Ito T."/>
            <person name="Fujiyama A."/>
            <person name="Inagaki F."/>
            <person name="Takami H."/>
        </authorList>
    </citation>
    <scope>NUCLEOTIDE SEQUENCE</scope>
    <source>
        <strain evidence="1">Expedition CK06-06</strain>
    </source>
</reference>
<feature type="non-terminal residue" evidence="1">
    <location>
        <position position="1"/>
    </location>
</feature>
<gene>
    <name evidence="1" type="ORF">S01H4_65842</name>
</gene>
<comment type="caution">
    <text evidence="1">The sequence shown here is derived from an EMBL/GenBank/DDBJ whole genome shotgun (WGS) entry which is preliminary data.</text>
</comment>
<protein>
    <submittedName>
        <fullName evidence="1">Uncharacterized protein</fullName>
    </submittedName>
</protein>
<sequence>INSKKEYFCKYCDEGPFEKPWQVAAHTKKCPIANKESNMSGLFCINSIAN</sequence>